<sequence>MYFYGTFPEDFLWGVSSSAYQIEGGWDADGKGPSIWDNFTHIPGNIKNNDTGDVACDSYNKVDEDLYLLRALKVNSYRFSLSWPRIFPNGRNSSINSYGVDYYNRLIDGLLTRNITPMVTLHHWDLPQALQDIGGWANPTMVDLFDSFADFCFQTFGDRVKFWMTFNEAVYISWLGYDTGEFPPNIKDNPGIAVYNVTHIILKAHARVYHTYDQKYREHQKGVISLTINVDWVEPKNPSDPRDIEAADRFLQFMGGWFTHPVFKNGDYPDAMKWKVGNRSELQKLPSSRLPVFTEEEKDYIRGTADVFCLNYYTAKIIQHKTTRLKPYSYENDQEQVSEFDSSWPPSALETVRAVPWGLRRLLNWIKEEYGNPPIYITENGVGIKSKSDVDDTSRIYYLKTHINEALKASRLDGVNLRGYTIWSLMDNFEWLRGYEPRFGLHHVDFENPNRPRTPKRSAIYYSEIIRQNGVPLPEEEDH</sequence>
<dbReference type="GeneTree" id="ENSGT00940000155324"/>
<dbReference type="GO" id="GO:0005975">
    <property type="term" value="P:carbohydrate metabolic process"/>
    <property type="evidence" value="ECO:0007669"/>
    <property type="project" value="InterPro"/>
</dbReference>
<dbReference type="InterPro" id="IPR033132">
    <property type="entry name" value="GH_1_N_CS"/>
</dbReference>
<dbReference type="PANTHER" id="PTHR10353">
    <property type="entry name" value="GLYCOSYL HYDROLASE"/>
    <property type="match status" value="1"/>
</dbReference>
<evidence type="ECO:0000256" key="5">
    <source>
        <dbReference type="ARBA" id="ARBA00023180"/>
    </source>
</evidence>
<dbReference type="FunFam" id="3.20.20.80:FF:000013">
    <property type="entry name" value="lactase-phlorizin hydrolase"/>
    <property type="match status" value="1"/>
</dbReference>
<name>A0A8D0CET7_SALMN</name>
<organism evidence="10 11">
    <name type="scientific">Salvator merianae</name>
    <name type="common">Argentine black and white tegu</name>
    <name type="synonym">Tupinambis merianae</name>
    <dbReference type="NCBI Taxonomy" id="96440"/>
    <lineage>
        <taxon>Eukaryota</taxon>
        <taxon>Metazoa</taxon>
        <taxon>Chordata</taxon>
        <taxon>Craniata</taxon>
        <taxon>Vertebrata</taxon>
        <taxon>Euteleostomi</taxon>
        <taxon>Lepidosauria</taxon>
        <taxon>Squamata</taxon>
        <taxon>Bifurcata</taxon>
        <taxon>Unidentata</taxon>
        <taxon>Episquamata</taxon>
        <taxon>Laterata</taxon>
        <taxon>Teiioidea</taxon>
        <taxon>Teiidae</taxon>
        <taxon>Salvator</taxon>
    </lineage>
</organism>
<evidence type="ECO:0000256" key="2">
    <source>
        <dbReference type="ARBA" id="ARBA00011738"/>
    </source>
</evidence>
<keyword evidence="11" id="KW-1185">Reference proteome</keyword>
<keyword evidence="6 9" id="KW-0326">Glycosidase</keyword>
<evidence type="ECO:0000256" key="1">
    <source>
        <dbReference type="ARBA" id="ARBA00010838"/>
    </source>
</evidence>
<dbReference type="Ensembl" id="ENSSMRT00000021784.1">
    <property type="protein sequence ID" value="ENSSMRP00000018595.1"/>
    <property type="gene ID" value="ENSSMRG00000014462.1"/>
</dbReference>
<evidence type="ECO:0000256" key="6">
    <source>
        <dbReference type="ARBA" id="ARBA00023295"/>
    </source>
</evidence>
<dbReference type="Gene3D" id="3.20.20.80">
    <property type="entry name" value="Glycosidases"/>
    <property type="match status" value="1"/>
</dbReference>
<evidence type="ECO:0000256" key="7">
    <source>
        <dbReference type="PROSITE-ProRule" id="PRU10055"/>
    </source>
</evidence>
<reference evidence="10" key="1">
    <citation type="submission" date="2025-08" db="UniProtKB">
        <authorList>
            <consortium name="Ensembl"/>
        </authorList>
    </citation>
    <scope>IDENTIFICATION</scope>
</reference>
<dbReference type="PROSITE" id="PS00572">
    <property type="entry name" value="GLYCOSYL_HYDROL_F1_1"/>
    <property type="match status" value="1"/>
</dbReference>
<dbReference type="InterPro" id="IPR017853">
    <property type="entry name" value="GH"/>
</dbReference>
<feature type="active site" description="Nucleophile" evidence="7">
    <location>
        <position position="379"/>
    </location>
</feature>
<evidence type="ECO:0000256" key="9">
    <source>
        <dbReference type="RuleBase" id="RU004468"/>
    </source>
</evidence>
<comment type="subunit">
    <text evidence="2">Homodimer.</text>
</comment>
<dbReference type="GO" id="GO:0004553">
    <property type="term" value="F:hydrolase activity, hydrolyzing O-glycosyl compounds"/>
    <property type="evidence" value="ECO:0007669"/>
    <property type="project" value="InterPro"/>
</dbReference>
<dbReference type="InterPro" id="IPR001360">
    <property type="entry name" value="Glyco_hydro_1"/>
</dbReference>
<keyword evidence="5" id="KW-0325">Glycoprotein</keyword>
<dbReference type="PRINTS" id="PR00131">
    <property type="entry name" value="GLHYDRLASE1"/>
</dbReference>
<dbReference type="Pfam" id="PF00232">
    <property type="entry name" value="Glyco_hydro_1"/>
    <property type="match status" value="1"/>
</dbReference>
<evidence type="ECO:0000313" key="10">
    <source>
        <dbReference type="Ensembl" id="ENSSMRP00000018595.1"/>
    </source>
</evidence>
<protein>
    <recommendedName>
        <fullName evidence="3">beta-glucosidase</fullName>
        <ecNumber evidence="3">3.2.1.21</ecNumber>
    </recommendedName>
</protein>
<accession>A0A8D0CET7</accession>
<evidence type="ECO:0000256" key="8">
    <source>
        <dbReference type="RuleBase" id="RU003690"/>
    </source>
</evidence>
<proteinExistence type="inferred from homology"/>
<dbReference type="PANTHER" id="PTHR10353:SF36">
    <property type="entry name" value="LP05116P"/>
    <property type="match status" value="1"/>
</dbReference>
<dbReference type="EC" id="3.2.1.21" evidence="3"/>
<dbReference type="Proteomes" id="UP000694421">
    <property type="component" value="Unplaced"/>
</dbReference>
<dbReference type="InterPro" id="IPR018120">
    <property type="entry name" value="Glyco_hydro_1_AS"/>
</dbReference>
<evidence type="ECO:0000313" key="11">
    <source>
        <dbReference type="Proteomes" id="UP000694421"/>
    </source>
</evidence>
<reference evidence="10" key="2">
    <citation type="submission" date="2025-09" db="UniProtKB">
        <authorList>
            <consortium name="Ensembl"/>
        </authorList>
    </citation>
    <scope>IDENTIFICATION</scope>
</reference>
<evidence type="ECO:0000256" key="4">
    <source>
        <dbReference type="ARBA" id="ARBA00022801"/>
    </source>
</evidence>
<evidence type="ECO:0000256" key="3">
    <source>
        <dbReference type="ARBA" id="ARBA00012744"/>
    </source>
</evidence>
<dbReference type="PROSITE" id="PS00653">
    <property type="entry name" value="GLYCOSYL_HYDROL_F1_2"/>
    <property type="match status" value="1"/>
</dbReference>
<dbReference type="OMA" id="IAHEINP"/>
<keyword evidence="4 9" id="KW-0378">Hydrolase</keyword>
<dbReference type="AlphaFoldDB" id="A0A8D0CET7"/>
<comment type="similarity">
    <text evidence="1 8">Belongs to the glycosyl hydrolase 1 family.</text>
</comment>
<dbReference type="SUPFAM" id="SSF51445">
    <property type="entry name" value="(Trans)glycosidases"/>
    <property type="match status" value="1"/>
</dbReference>